<dbReference type="EMBL" id="BAABHC010000007">
    <property type="protein sequence ID" value="GAA4430614.1"/>
    <property type="molecule type" value="Genomic_DNA"/>
</dbReference>
<evidence type="ECO:0000256" key="3">
    <source>
        <dbReference type="ARBA" id="ARBA00022630"/>
    </source>
</evidence>
<dbReference type="Pfam" id="PF01565">
    <property type="entry name" value="FAD_binding_4"/>
    <property type="match status" value="1"/>
</dbReference>
<dbReference type="Gene3D" id="3.30.43.10">
    <property type="entry name" value="Uridine Diphospho-n-acetylenolpyruvylglucosamine Reductase, domain 2"/>
    <property type="match status" value="1"/>
</dbReference>
<dbReference type="InterPro" id="IPR016166">
    <property type="entry name" value="FAD-bd_PCMH"/>
</dbReference>
<dbReference type="Pfam" id="PF08031">
    <property type="entry name" value="BBE"/>
    <property type="match status" value="1"/>
</dbReference>
<proteinExistence type="inferred from homology"/>
<evidence type="ECO:0000256" key="2">
    <source>
        <dbReference type="ARBA" id="ARBA00005466"/>
    </source>
</evidence>
<evidence type="ECO:0000256" key="1">
    <source>
        <dbReference type="ARBA" id="ARBA00001974"/>
    </source>
</evidence>
<gene>
    <name evidence="7" type="ORF">GCM10023188_17440</name>
</gene>
<keyword evidence="8" id="KW-1185">Reference proteome</keyword>
<accession>A0ABP8LLL5</accession>
<keyword evidence="3" id="KW-0285">Flavoprotein</keyword>
<keyword evidence="4" id="KW-0274">FAD</keyword>
<dbReference type="InterPro" id="IPR050416">
    <property type="entry name" value="FAD-linked_Oxidoreductase"/>
</dbReference>
<dbReference type="InterPro" id="IPR016167">
    <property type="entry name" value="FAD-bd_PCMH_sub1"/>
</dbReference>
<dbReference type="Proteomes" id="UP001500552">
    <property type="component" value="Unassembled WGS sequence"/>
</dbReference>
<dbReference type="Gene3D" id="3.30.465.10">
    <property type="match status" value="1"/>
</dbReference>
<name>A0ABP8LLL5_9BACT</name>
<evidence type="ECO:0000259" key="6">
    <source>
        <dbReference type="PROSITE" id="PS51387"/>
    </source>
</evidence>
<reference evidence="8" key="1">
    <citation type="journal article" date="2019" name="Int. J. Syst. Evol. Microbiol.">
        <title>The Global Catalogue of Microorganisms (GCM) 10K type strain sequencing project: providing services to taxonomists for standard genome sequencing and annotation.</title>
        <authorList>
            <consortium name="The Broad Institute Genomics Platform"/>
            <consortium name="The Broad Institute Genome Sequencing Center for Infectious Disease"/>
            <person name="Wu L."/>
            <person name="Ma J."/>
        </authorList>
    </citation>
    <scope>NUCLEOTIDE SEQUENCE [LARGE SCALE GENOMIC DNA]</scope>
    <source>
        <strain evidence="8">JCM 17926</strain>
    </source>
</reference>
<feature type="domain" description="FAD-binding PCMH-type" evidence="6">
    <location>
        <begin position="37"/>
        <end position="208"/>
    </location>
</feature>
<dbReference type="InterPro" id="IPR006094">
    <property type="entry name" value="Oxid_FAD_bind_N"/>
</dbReference>
<evidence type="ECO:0000313" key="8">
    <source>
        <dbReference type="Proteomes" id="UP001500552"/>
    </source>
</evidence>
<protein>
    <submittedName>
        <fullName evidence="7">FAD-binding oxidoreductase</fullName>
    </submittedName>
</protein>
<dbReference type="Gene3D" id="3.40.462.20">
    <property type="match status" value="1"/>
</dbReference>
<sequence length="461" mass="50962">MLAEATPHSELLTHMRGKLIEPQDPEYDTSRKVYNGMIDKRPAMIARCVDEADVVAAVNFARENNLLVAVRGGGHNGAGLGICDDGLVIDLSLMKGIHVDPVERTVQVQAGCTLGDVDHATHAFGMAVPTGINSTTGIAGLTLGGGVGHLSRQCGLTIDNLLEADVVLANGDFVRASEHENADLFWALRGGGGNFGVVTSFLFRTHPISTVYAGPMLWEMEEAKEVMKWYHEFISNAPDEINGFFAFLTVPPVPPFPEHLHLKQMCGVVWCYTGPMEDAAKAFEPIRNFKTPALDFVGPLPLPALQSMFDPLYPPGLQWYWKGDYVKDMTDEAIDEHIKHGSQLPSMLSTMHLYPINGAASRVDKNDTAWSYRDAIYAKVIVGVDPDPAKKDELIKWARDYWSAMHPYSAGGSYVNFMMEEGQDRVKATYGENYQRLVKIKTKYDPHNMFRVNQNIMPATS</sequence>
<dbReference type="InterPro" id="IPR016169">
    <property type="entry name" value="FAD-bd_PCMH_sub2"/>
</dbReference>
<keyword evidence="5" id="KW-0560">Oxidoreductase</keyword>
<dbReference type="RefSeq" id="WP_345158366.1">
    <property type="nucleotide sequence ID" value="NZ_BAABHC010000007.1"/>
</dbReference>
<evidence type="ECO:0000256" key="4">
    <source>
        <dbReference type="ARBA" id="ARBA00022827"/>
    </source>
</evidence>
<dbReference type="SUPFAM" id="SSF56176">
    <property type="entry name" value="FAD-binding/transporter-associated domain-like"/>
    <property type="match status" value="1"/>
</dbReference>
<dbReference type="PANTHER" id="PTHR42973">
    <property type="entry name" value="BINDING OXIDOREDUCTASE, PUTATIVE (AFU_ORTHOLOGUE AFUA_1G17690)-RELATED"/>
    <property type="match status" value="1"/>
</dbReference>
<comment type="similarity">
    <text evidence="2">Belongs to the oxygen-dependent FAD-linked oxidoreductase family.</text>
</comment>
<organism evidence="7 8">
    <name type="scientific">Pontibacter saemangeumensis</name>
    <dbReference type="NCBI Taxonomy" id="1084525"/>
    <lineage>
        <taxon>Bacteria</taxon>
        <taxon>Pseudomonadati</taxon>
        <taxon>Bacteroidota</taxon>
        <taxon>Cytophagia</taxon>
        <taxon>Cytophagales</taxon>
        <taxon>Hymenobacteraceae</taxon>
        <taxon>Pontibacter</taxon>
    </lineage>
</organism>
<dbReference type="InterPro" id="IPR012951">
    <property type="entry name" value="BBE"/>
</dbReference>
<evidence type="ECO:0000313" key="7">
    <source>
        <dbReference type="EMBL" id="GAA4430614.1"/>
    </source>
</evidence>
<comment type="caution">
    <text evidence="7">The sequence shown here is derived from an EMBL/GenBank/DDBJ whole genome shotgun (WGS) entry which is preliminary data.</text>
</comment>
<dbReference type="InterPro" id="IPR036318">
    <property type="entry name" value="FAD-bd_PCMH-like_sf"/>
</dbReference>
<dbReference type="PANTHER" id="PTHR42973:SF39">
    <property type="entry name" value="FAD-BINDING PCMH-TYPE DOMAIN-CONTAINING PROTEIN"/>
    <property type="match status" value="1"/>
</dbReference>
<evidence type="ECO:0000256" key="5">
    <source>
        <dbReference type="ARBA" id="ARBA00023002"/>
    </source>
</evidence>
<dbReference type="PROSITE" id="PS51387">
    <property type="entry name" value="FAD_PCMH"/>
    <property type="match status" value="1"/>
</dbReference>
<comment type="cofactor">
    <cofactor evidence="1">
        <name>FAD</name>
        <dbReference type="ChEBI" id="CHEBI:57692"/>
    </cofactor>
</comment>
<dbReference type="InterPro" id="IPR006093">
    <property type="entry name" value="Oxy_OxRdtase_FAD_BS"/>
</dbReference>
<dbReference type="PROSITE" id="PS00862">
    <property type="entry name" value="OX2_COVAL_FAD"/>
    <property type="match status" value="1"/>
</dbReference>